<proteinExistence type="predicted"/>
<feature type="domain" description="CobE/GbiG C-terminal" evidence="1">
    <location>
        <begin position="2"/>
        <end position="121"/>
    </location>
</feature>
<organism evidence="2 3">
    <name type="scientific">Actinoplanes octamycinicus</name>
    <dbReference type="NCBI Taxonomy" id="135948"/>
    <lineage>
        <taxon>Bacteria</taxon>
        <taxon>Bacillati</taxon>
        <taxon>Actinomycetota</taxon>
        <taxon>Actinomycetes</taxon>
        <taxon>Micromonosporales</taxon>
        <taxon>Micromonosporaceae</taxon>
        <taxon>Actinoplanes</taxon>
    </lineage>
</organism>
<dbReference type="GO" id="GO:0009236">
    <property type="term" value="P:cobalamin biosynthetic process"/>
    <property type="evidence" value="ECO:0007669"/>
    <property type="project" value="InterPro"/>
</dbReference>
<dbReference type="InterPro" id="IPR002750">
    <property type="entry name" value="CobE/GbiG_C"/>
</dbReference>
<dbReference type="GO" id="GO:0043779">
    <property type="term" value="F:cobalt-precorrin-5A acetaldehyde-lyase activity"/>
    <property type="evidence" value="ECO:0007669"/>
    <property type="project" value="UniProtKB-EC"/>
</dbReference>
<reference evidence="2 3" key="1">
    <citation type="submission" date="2020-08" db="EMBL/GenBank/DDBJ databases">
        <title>Sequencing the genomes of 1000 actinobacteria strains.</title>
        <authorList>
            <person name="Klenk H.-P."/>
        </authorList>
    </citation>
    <scope>NUCLEOTIDE SEQUENCE [LARGE SCALE GENOMIC DNA]</scope>
    <source>
        <strain evidence="2 3">DSM 45809</strain>
    </source>
</reference>
<dbReference type="InterPro" id="IPR036518">
    <property type="entry name" value="CobE/GbiG_C_sf"/>
</dbReference>
<evidence type="ECO:0000313" key="3">
    <source>
        <dbReference type="Proteomes" id="UP000546162"/>
    </source>
</evidence>
<keyword evidence="2" id="KW-0378">Hydrolase</keyword>
<dbReference type="EMBL" id="JACHNB010000001">
    <property type="protein sequence ID" value="MBB4744542.1"/>
    <property type="molecule type" value="Genomic_DNA"/>
</dbReference>
<protein>
    <submittedName>
        <fullName evidence="2">Cobalt-precorrin 5A hydrolase</fullName>
        <ecNumber evidence="2">3.7.1.12</ecNumber>
    </submittedName>
</protein>
<dbReference type="Pfam" id="PF01890">
    <property type="entry name" value="CbiG_C"/>
    <property type="match status" value="1"/>
</dbReference>
<dbReference type="PANTHER" id="PTHR37477:SF1">
    <property type="entry name" value="COBALT-PRECORRIN-5A HYDROLASE"/>
    <property type="match status" value="1"/>
</dbReference>
<comment type="caution">
    <text evidence="2">The sequence shown here is derived from an EMBL/GenBank/DDBJ whole genome shotgun (WGS) entry which is preliminary data.</text>
</comment>
<dbReference type="PANTHER" id="PTHR37477">
    <property type="entry name" value="COBALT-PRECORRIN-5A HYDROLASE"/>
    <property type="match status" value="1"/>
</dbReference>
<dbReference type="SUPFAM" id="SSF159664">
    <property type="entry name" value="CobE/GbiG C-terminal domain-like"/>
    <property type="match status" value="1"/>
</dbReference>
<dbReference type="RefSeq" id="WP_185044689.1">
    <property type="nucleotide sequence ID" value="NZ_BAABFG010000005.1"/>
</dbReference>
<evidence type="ECO:0000313" key="2">
    <source>
        <dbReference type="EMBL" id="MBB4744542.1"/>
    </source>
</evidence>
<sequence length="123" mass="11896">MLAVGVGARAGTSAGDLATAVQGALAEAGVEVLDGTVLATLDRRAAEPGVQELARERGWRLVAFTAAELAAQPVPGAPSDVVAAAVGTPSVAEAAALLAAGAGGELVLPKRVYGGVTVAIARG</sequence>
<accession>A0A7W7MBX3</accession>
<gene>
    <name evidence="2" type="ORF">BJY16_008001</name>
</gene>
<dbReference type="InterPro" id="IPR052553">
    <property type="entry name" value="CbiG_hydrolase"/>
</dbReference>
<dbReference type="AlphaFoldDB" id="A0A7W7MBX3"/>
<dbReference type="EC" id="3.7.1.12" evidence="2"/>
<dbReference type="Gene3D" id="3.30.420.180">
    <property type="entry name" value="CobE/GbiG C-terminal domain"/>
    <property type="match status" value="1"/>
</dbReference>
<keyword evidence="3" id="KW-1185">Reference proteome</keyword>
<dbReference type="Proteomes" id="UP000546162">
    <property type="component" value="Unassembled WGS sequence"/>
</dbReference>
<evidence type="ECO:0000259" key="1">
    <source>
        <dbReference type="Pfam" id="PF01890"/>
    </source>
</evidence>
<name>A0A7W7MBX3_9ACTN</name>